<dbReference type="Gene3D" id="6.10.140.2220">
    <property type="match status" value="1"/>
</dbReference>
<comment type="caution">
    <text evidence="6">The sequence shown here is derived from an EMBL/GenBank/DDBJ whole genome shotgun (WGS) entry which is preliminary data.</text>
</comment>
<reference evidence="6 7" key="1">
    <citation type="journal article" date="2015" name="Sci. Rep.">
        <title>Chromosome-level genome map provides insights into diverse defense mechanisms in the medicinal fungus Ganoderma sinense.</title>
        <authorList>
            <person name="Zhu Y."/>
            <person name="Xu J."/>
            <person name="Sun C."/>
            <person name="Zhou S."/>
            <person name="Xu H."/>
            <person name="Nelson D.R."/>
            <person name="Qian J."/>
            <person name="Song J."/>
            <person name="Luo H."/>
            <person name="Xiang L."/>
            <person name="Li Y."/>
            <person name="Xu Z."/>
            <person name="Ji A."/>
            <person name="Wang L."/>
            <person name="Lu S."/>
            <person name="Hayward A."/>
            <person name="Sun W."/>
            <person name="Li X."/>
            <person name="Schwartz D.C."/>
            <person name="Wang Y."/>
            <person name="Chen S."/>
        </authorList>
    </citation>
    <scope>NUCLEOTIDE SEQUENCE [LARGE SCALE GENOMIC DNA]</scope>
    <source>
        <strain evidence="6 7">ZZ0214-1</strain>
    </source>
</reference>
<evidence type="ECO:0000256" key="2">
    <source>
        <dbReference type="ARBA" id="ARBA00022771"/>
    </source>
</evidence>
<dbReference type="Proteomes" id="UP000230002">
    <property type="component" value="Unassembled WGS sequence"/>
</dbReference>
<evidence type="ECO:0000256" key="4">
    <source>
        <dbReference type="PROSITE-ProRule" id="PRU00134"/>
    </source>
</evidence>
<evidence type="ECO:0000313" key="6">
    <source>
        <dbReference type="EMBL" id="PIL30609.1"/>
    </source>
</evidence>
<evidence type="ECO:0000259" key="5">
    <source>
        <dbReference type="PROSITE" id="PS50865"/>
    </source>
</evidence>
<sequence length="354" mass="39796">MSESFTERYSFEDSQAVNFPADGVCDWCRSEKPKEGGEKLKKCSGCSAVLYCSRKCQAEAWPKHKSMCRSHSKKSTAHLGYSSAAALSNALRRWASIHMWTLQRVVEVLAHKMDGGVDDHLANQHGVEFVLAPGTPDPADPGNPAKAFLLESGGIHQQKFACTGDMPDHQGSFTSQLYMIHHTGNVDQPGDLWNEREFLDVQWPRVEAICKDYTERMRPKLREAEQQAFAGFIPAAFHFQTTGIVSFTQYPLYRLRGYGSDPSCNPVRTEEQHNLKLFDEMLHLYVGILNMGMAGQEELEVLEMGRRPWLGLGGGRSSTPAPAPWGTVPEMIRQYHKLLAQRKFLVDGFYDPPE</sequence>
<dbReference type="OrthoDB" id="4851849at2759"/>
<name>A0A2G8SA20_9APHY</name>
<keyword evidence="1" id="KW-0479">Metal-binding</keyword>
<proteinExistence type="predicted"/>
<keyword evidence="7" id="KW-1185">Reference proteome</keyword>
<dbReference type="PROSITE" id="PS50865">
    <property type="entry name" value="ZF_MYND_2"/>
    <property type="match status" value="1"/>
</dbReference>
<dbReference type="AlphaFoldDB" id="A0A2G8SA20"/>
<keyword evidence="2 4" id="KW-0863">Zinc-finger</keyword>
<feature type="domain" description="MYND-type" evidence="5">
    <location>
        <begin position="25"/>
        <end position="68"/>
    </location>
</feature>
<dbReference type="PROSITE" id="PS01360">
    <property type="entry name" value="ZF_MYND_1"/>
    <property type="match status" value="1"/>
</dbReference>
<dbReference type="GO" id="GO:0008270">
    <property type="term" value="F:zinc ion binding"/>
    <property type="evidence" value="ECO:0007669"/>
    <property type="project" value="UniProtKB-KW"/>
</dbReference>
<accession>A0A2G8SA20</accession>
<evidence type="ECO:0000256" key="3">
    <source>
        <dbReference type="ARBA" id="ARBA00022833"/>
    </source>
</evidence>
<keyword evidence="3" id="KW-0862">Zinc</keyword>
<gene>
    <name evidence="6" type="ORF">GSI_07310</name>
</gene>
<organism evidence="6 7">
    <name type="scientific">Ganoderma sinense ZZ0214-1</name>
    <dbReference type="NCBI Taxonomy" id="1077348"/>
    <lineage>
        <taxon>Eukaryota</taxon>
        <taxon>Fungi</taxon>
        <taxon>Dikarya</taxon>
        <taxon>Basidiomycota</taxon>
        <taxon>Agaricomycotina</taxon>
        <taxon>Agaricomycetes</taxon>
        <taxon>Polyporales</taxon>
        <taxon>Polyporaceae</taxon>
        <taxon>Ganoderma</taxon>
    </lineage>
</organism>
<dbReference type="Pfam" id="PF01753">
    <property type="entry name" value="zf-MYND"/>
    <property type="match status" value="1"/>
</dbReference>
<dbReference type="EMBL" id="AYKW01000014">
    <property type="protein sequence ID" value="PIL30609.1"/>
    <property type="molecule type" value="Genomic_DNA"/>
</dbReference>
<dbReference type="InterPro" id="IPR002893">
    <property type="entry name" value="Znf_MYND"/>
</dbReference>
<protein>
    <recommendedName>
        <fullName evidence="5">MYND-type domain-containing protein</fullName>
    </recommendedName>
</protein>
<evidence type="ECO:0000256" key="1">
    <source>
        <dbReference type="ARBA" id="ARBA00022723"/>
    </source>
</evidence>
<evidence type="ECO:0000313" key="7">
    <source>
        <dbReference type="Proteomes" id="UP000230002"/>
    </source>
</evidence>
<dbReference type="SUPFAM" id="SSF144232">
    <property type="entry name" value="HIT/MYND zinc finger-like"/>
    <property type="match status" value="1"/>
</dbReference>